<keyword evidence="1" id="KW-1133">Transmembrane helix</keyword>
<proteinExistence type="predicted"/>
<gene>
    <name evidence="2" type="ORF">SNE25_17445</name>
</gene>
<dbReference type="RefSeq" id="WP_321560275.1">
    <property type="nucleotide sequence ID" value="NZ_CP139558.1"/>
</dbReference>
<name>A0ABZ0TDR9_9SPHI</name>
<keyword evidence="1" id="KW-0812">Transmembrane</keyword>
<evidence type="ECO:0000313" key="2">
    <source>
        <dbReference type="EMBL" id="WPU91107.1"/>
    </source>
</evidence>
<feature type="transmembrane region" description="Helical" evidence="1">
    <location>
        <begin position="42"/>
        <end position="62"/>
    </location>
</feature>
<dbReference type="Proteomes" id="UP001324380">
    <property type="component" value="Chromosome"/>
</dbReference>
<evidence type="ECO:0000313" key="3">
    <source>
        <dbReference type="Proteomes" id="UP001324380"/>
    </source>
</evidence>
<accession>A0ABZ0TDR9</accession>
<keyword evidence="1" id="KW-0472">Membrane</keyword>
<dbReference type="EMBL" id="CP139558">
    <property type="protein sequence ID" value="WPU91107.1"/>
    <property type="molecule type" value="Genomic_DNA"/>
</dbReference>
<keyword evidence="3" id="KW-1185">Reference proteome</keyword>
<organism evidence="2 3">
    <name type="scientific">Mucilaginibacter sabulilitoris</name>
    <dbReference type="NCBI Taxonomy" id="1173583"/>
    <lineage>
        <taxon>Bacteria</taxon>
        <taxon>Pseudomonadati</taxon>
        <taxon>Bacteroidota</taxon>
        <taxon>Sphingobacteriia</taxon>
        <taxon>Sphingobacteriales</taxon>
        <taxon>Sphingobacteriaceae</taxon>
        <taxon>Mucilaginibacter</taxon>
    </lineage>
</organism>
<evidence type="ECO:0000256" key="1">
    <source>
        <dbReference type="SAM" id="Phobius"/>
    </source>
</evidence>
<feature type="transmembrane region" description="Helical" evidence="1">
    <location>
        <begin position="15"/>
        <end position="35"/>
    </location>
</feature>
<reference evidence="2 3" key="1">
    <citation type="submission" date="2023-11" db="EMBL/GenBank/DDBJ databases">
        <title>Analysis of the Genomes of Mucilaginibacter gossypii cycad 4 and M. sabulilitoris SNA2: microbes with the potential for plant growth promotion.</title>
        <authorList>
            <person name="Hirsch A.M."/>
            <person name="Humm E."/>
            <person name="Rubbi M."/>
            <person name="Del Vecchio G."/>
            <person name="Ha S.M."/>
            <person name="Pellegrini M."/>
            <person name="Gunsalus R.P."/>
        </authorList>
    </citation>
    <scope>NUCLEOTIDE SEQUENCE [LARGE SCALE GENOMIC DNA]</scope>
    <source>
        <strain evidence="2 3">SNA2</strain>
    </source>
</reference>
<protein>
    <submittedName>
        <fullName evidence="2">Uncharacterized protein</fullName>
    </submittedName>
</protein>
<sequence length="128" mass="14559">MLENKLSALRATFNFVRYAFLPILILAAIGGFKFFKVTEEQIPSYIIFSIIACLAIYGYLYFRYFLLLKALGNYLNALKRKDFAQALNFGRMYYSMSRKGILGADGRGLTIYDESAINNDISAYSKAI</sequence>